<keyword evidence="2" id="KW-1185">Reference proteome</keyword>
<name>A0A232F2J7_9HYME</name>
<dbReference type="EMBL" id="NNAY01001155">
    <property type="protein sequence ID" value="OXU24951.1"/>
    <property type="molecule type" value="Genomic_DNA"/>
</dbReference>
<sequence>MLKIILYLRFSVAAIFKSNAPALRISALVVLTHFHYLKCCFFKDNKGRIVSNEVGLAVLDLDATAHRIIEPTCYTRFLKKNILRENN</sequence>
<protein>
    <submittedName>
        <fullName evidence="1">Uncharacterized protein</fullName>
    </submittedName>
</protein>
<dbReference type="Proteomes" id="UP000215335">
    <property type="component" value="Unassembled WGS sequence"/>
</dbReference>
<proteinExistence type="predicted"/>
<evidence type="ECO:0000313" key="1">
    <source>
        <dbReference type="EMBL" id="OXU24951.1"/>
    </source>
</evidence>
<gene>
    <name evidence="1" type="ORF">TSAR_006814</name>
</gene>
<evidence type="ECO:0000313" key="2">
    <source>
        <dbReference type="Proteomes" id="UP000215335"/>
    </source>
</evidence>
<comment type="caution">
    <text evidence="1">The sequence shown here is derived from an EMBL/GenBank/DDBJ whole genome shotgun (WGS) entry which is preliminary data.</text>
</comment>
<accession>A0A232F2J7</accession>
<dbReference type="AlphaFoldDB" id="A0A232F2J7"/>
<organism evidence="1 2">
    <name type="scientific">Trichomalopsis sarcophagae</name>
    <dbReference type="NCBI Taxonomy" id="543379"/>
    <lineage>
        <taxon>Eukaryota</taxon>
        <taxon>Metazoa</taxon>
        <taxon>Ecdysozoa</taxon>
        <taxon>Arthropoda</taxon>
        <taxon>Hexapoda</taxon>
        <taxon>Insecta</taxon>
        <taxon>Pterygota</taxon>
        <taxon>Neoptera</taxon>
        <taxon>Endopterygota</taxon>
        <taxon>Hymenoptera</taxon>
        <taxon>Apocrita</taxon>
        <taxon>Proctotrupomorpha</taxon>
        <taxon>Chalcidoidea</taxon>
        <taxon>Pteromalidae</taxon>
        <taxon>Pteromalinae</taxon>
        <taxon>Trichomalopsis</taxon>
    </lineage>
</organism>
<reference evidence="1 2" key="1">
    <citation type="journal article" date="2017" name="Curr. Biol.">
        <title>The Evolution of Venom by Co-option of Single-Copy Genes.</title>
        <authorList>
            <person name="Martinson E.O."/>
            <person name="Mrinalini"/>
            <person name="Kelkar Y.D."/>
            <person name="Chang C.H."/>
            <person name="Werren J.H."/>
        </authorList>
    </citation>
    <scope>NUCLEOTIDE SEQUENCE [LARGE SCALE GENOMIC DNA]</scope>
    <source>
        <strain evidence="1 2">Alberta</strain>
        <tissue evidence="1">Whole body</tissue>
    </source>
</reference>